<feature type="transmembrane region" description="Helical" evidence="7">
    <location>
        <begin position="153"/>
        <end position="178"/>
    </location>
</feature>
<feature type="transmembrane region" description="Helical" evidence="7">
    <location>
        <begin position="261"/>
        <end position="281"/>
    </location>
</feature>
<feature type="transmembrane region" description="Helical" evidence="7">
    <location>
        <begin position="352"/>
        <end position="378"/>
    </location>
</feature>
<feature type="transmembrane region" description="Helical" evidence="7">
    <location>
        <begin position="70"/>
        <end position="93"/>
    </location>
</feature>
<dbReference type="Gene3D" id="1.20.1740.10">
    <property type="entry name" value="Amino acid/polyamine transporter I"/>
    <property type="match status" value="1"/>
</dbReference>
<feature type="transmembrane region" description="Helical" evidence="7">
    <location>
        <begin position="221"/>
        <end position="241"/>
    </location>
</feature>
<evidence type="ECO:0000256" key="5">
    <source>
        <dbReference type="ARBA" id="ARBA00023136"/>
    </source>
</evidence>
<feature type="compositionally biased region" description="Polar residues" evidence="6">
    <location>
        <begin position="18"/>
        <end position="34"/>
    </location>
</feature>
<feature type="region of interest" description="Disordered" evidence="6">
    <location>
        <begin position="18"/>
        <end position="44"/>
    </location>
</feature>
<dbReference type="OrthoDB" id="3257095at2759"/>
<feature type="transmembrane region" description="Helical" evidence="7">
    <location>
        <begin position="471"/>
        <end position="492"/>
    </location>
</feature>
<keyword evidence="3 7" id="KW-0812">Transmembrane</keyword>
<dbReference type="Pfam" id="PF13520">
    <property type="entry name" value="AA_permease_2"/>
    <property type="match status" value="1"/>
</dbReference>
<feature type="transmembrane region" description="Helical" evidence="7">
    <location>
        <begin position="302"/>
        <end position="324"/>
    </location>
</feature>
<keyword evidence="4 7" id="KW-1133">Transmembrane helix</keyword>
<name>A0A8H7ASX6_9EURO</name>
<comment type="subcellular location">
    <subcellularLocation>
        <location evidence="1">Membrane</location>
        <topology evidence="1">Multi-pass membrane protein</topology>
    </subcellularLocation>
</comment>
<keyword evidence="5 7" id="KW-0472">Membrane</keyword>
<evidence type="ECO:0000313" key="9">
    <source>
        <dbReference type="Proteomes" id="UP000606974"/>
    </source>
</evidence>
<feature type="transmembrane region" description="Helical" evidence="7">
    <location>
        <begin position="399"/>
        <end position="417"/>
    </location>
</feature>
<dbReference type="AlphaFoldDB" id="A0A8H7ASX6"/>
<sequence length="544" mass="60853">MASHNEVYELRVTGKENNMNDIANRSPHHNTASNEKVENGSKQRMPLIGPRGENLVSVTRIRRLFNFPQIFAFSLTFMSTWEGMNTNMYFALYEGGPQVFAWSILIVYFGAISQAASIAEMASTVPIAGAQYHWTYHLAPQRVKRFTTWMQGWMTWFGWVSLLAGATNITAIILQQLVMLNNPGYVPQSWHVTLIMVVMLLSQGVVNSIGWMFAFVPWLELIAGILHICLFVVFLVVYTTMGTRHSGEWVFFEHQISSGWTNTYVAWNIGLLTGVWSFTGFDGAVHMSEEVRKAKEAVPRATFWSLAVNGVLGYAMVIAILASMGSMDDVLNSVFPVAAILLRVTGSVKATTAMICGLFIISFWATLTSIASVSRLTWAWARDGGLPRWFAFVHPKHLVPVRAIWLSLIIVMLISLLNVGSTAAFSAITALSSFALYFSYAIAIASMLFTRWSSVHGGRSLELGAWNLGRYGVYINSFALTYTIYCMIWLPIPGTLPVTAVNMNYAGPIFLFVFFIALFLWFVRARKHWEGPNVAIIDFIKAQE</sequence>
<dbReference type="GO" id="GO:0022857">
    <property type="term" value="F:transmembrane transporter activity"/>
    <property type="evidence" value="ECO:0007669"/>
    <property type="project" value="InterPro"/>
</dbReference>
<evidence type="ECO:0000313" key="8">
    <source>
        <dbReference type="EMBL" id="KAF7512436.1"/>
    </source>
</evidence>
<reference evidence="8" key="1">
    <citation type="submission" date="2020-02" db="EMBL/GenBank/DDBJ databases">
        <authorList>
            <person name="Palmer J.M."/>
        </authorList>
    </citation>
    <scope>NUCLEOTIDE SEQUENCE</scope>
    <source>
        <strain evidence="8">EPUS1.4</strain>
        <tissue evidence="8">Thallus</tissue>
    </source>
</reference>
<evidence type="ECO:0000256" key="3">
    <source>
        <dbReference type="ARBA" id="ARBA00022692"/>
    </source>
</evidence>
<feature type="transmembrane region" description="Helical" evidence="7">
    <location>
        <begin position="99"/>
        <end position="119"/>
    </location>
</feature>
<organism evidence="8 9">
    <name type="scientific">Endocarpon pusillum</name>
    <dbReference type="NCBI Taxonomy" id="364733"/>
    <lineage>
        <taxon>Eukaryota</taxon>
        <taxon>Fungi</taxon>
        <taxon>Dikarya</taxon>
        <taxon>Ascomycota</taxon>
        <taxon>Pezizomycotina</taxon>
        <taxon>Eurotiomycetes</taxon>
        <taxon>Chaetothyriomycetidae</taxon>
        <taxon>Verrucariales</taxon>
        <taxon>Verrucariaceae</taxon>
        <taxon>Endocarpon</taxon>
    </lineage>
</organism>
<feature type="transmembrane region" description="Helical" evidence="7">
    <location>
        <begin position="423"/>
        <end position="450"/>
    </location>
</feature>
<dbReference type="PANTHER" id="PTHR45649">
    <property type="entry name" value="AMINO-ACID PERMEASE BAT1"/>
    <property type="match status" value="1"/>
</dbReference>
<gene>
    <name evidence="8" type="ORF">GJ744_001371</name>
</gene>
<feature type="transmembrane region" description="Helical" evidence="7">
    <location>
        <begin position="190"/>
        <end position="214"/>
    </location>
</feature>
<dbReference type="GO" id="GO:0016020">
    <property type="term" value="C:membrane"/>
    <property type="evidence" value="ECO:0007669"/>
    <property type="project" value="UniProtKB-SubCell"/>
</dbReference>
<keyword evidence="9" id="KW-1185">Reference proteome</keyword>
<keyword evidence="2" id="KW-0813">Transport</keyword>
<evidence type="ECO:0000256" key="2">
    <source>
        <dbReference type="ARBA" id="ARBA00022448"/>
    </source>
</evidence>
<comment type="caution">
    <text evidence="8">The sequence shown here is derived from an EMBL/GenBank/DDBJ whole genome shotgun (WGS) entry which is preliminary data.</text>
</comment>
<feature type="transmembrane region" description="Helical" evidence="7">
    <location>
        <begin position="504"/>
        <end position="523"/>
    </location>
</feature>
<dbReference type="EMBL" id="JAACFV010000012">
    <property type="protein sequence ID" value="KAF7512436.1"/>
    <property type="molecule type" value="Genomic_DNA"/>
</dbReference>
<dbReference type="InterPro" id="IPR002293">
    <property type="entry name" value="AA/rel_permease1"/>
</dbReference>
<dbReference type="Proteomes" id="UP000606974">
    <property type="component" value="Unassembled WGS sequence"/>
</dbReference>
<accession>A0A8H7ASX6</accession>
<evidence type="ECO:0000256" key="7">
    <source>
        <dbReference type="SAM" id="Phobius"/>
    </source>
</evidence>
<evidence type="ECO:0008006" key="10">
    <source>
        <dbReference type="Google" id="ProtNLM"/>
    </source>
</evidence>
<evidence type="ECO:0000256" key="4">
    <source>
        <dbReference type="ARBA" id="ARBA00022989"/>
    </source>
</evidence>
<dbReference type="PANTHER" id="PTHR45649:SF5">
    <property type="entry name" value="GABA TRANSPORTER (EUROFUNG)-RELATED"/>
    <property type="match status" value="1"/>
</dbReference>
<evidence type="ECO:0000256" key="1">
    <source>
        <dbReference type="ARBA" id="ARBA00004141"/>
    </source>
</evidence>
<protein>
    <recommendedName>
        <fullName evidence="10">Choline transport protein</fullName>
    </recommendedName>
</protein>
<dbReference type="PIRSF" id="PIRSF006060">
    <property type="entry name" value="AA_transporter"/>
    <property type="match status" value="1"/>
</dbReference>
<proteinExistence type="predicted"/>
<evidence type="ECO:0000256" key="6">
    <source>
        <dbReference type="SAM" id="MobiDB-lite"/>
    </source>
</evidence>